<dbReference type="Pfam" id="PF01636">
    <property type="entry name" value="APH"/>
    <property type="match status" value="1"/>
</dbReference>
<dbReference type="PROSITE" id="PS00108">
    <property type="entry name" value="PROTEIN_KINASE_ST"/>
    <property type="match status" value="1"/>
</dbReference>
<evidence type="ECO:0000313" key="3">
    <source>
        <dbReference type="Proteomes" id="UP000289465"/>
    </source>
</evidence>
<feature type="domain" description="Protein kinase" evidence="1">
    <location>
        <begin position="27"/>
        <end position="354"/>
    </location>
</feature>
<dbReference type="PANTHER" id="PTHR47829">
    <property type="entry name" value="HYDROLASE, PUTATIVE (AFU_ORTHOLOGUE AFUA_1G12880)-RELATED"/>
    <property type="match status" value="1"/>
</dbReference>
<sequence length="354" mass="39332">MTEFVEIQPRLAEIPPPASDLHLPRLRRFLDTRLPGGVGATLAARLIAGGRSNPTYEIDDGRNTWILRRPPFGLVLPTAHDMKREYRVLSALAAQGYPVPTPLAYCEDLSIAGCAFYVMEKVDGITLRTQQQAAALTPAQRTGLSGALIRTLAELHQIDAAAAQLDDFGRPRGYLNRQLERWKKQWDASCTRPRDSISKVLEKLGAAVPPLRYPGIVHGDYKVDNLMLDRQDPTRILGVLDWEMSTHGDTLADLGILLSFWDEPDRPFNPITAGTTALAGFLSTADLLERYAACRRIDPPEIDWYIAFADFKIAVILEGIHARHLKGHTRGADFDNVGEMVDPLLARALRRLSP</sequence>
<dbReference type="CDD" id="cd05154">
    <property type="entry name" value="ACAD10_11_N-like"/>
    <property type="match status" value="1"/>
</dbReference>
<gene>
    <name evidence="2" type="ORF">AVE30378_01393</name>
</gene>
<protein>
    <recommendedName>
        <fullName evidence="1">Protein kinase domain-containing protein</fullName>
    </recommendedName>
</protein>
<dbReference type="Gene3D" id="3.30.200.20">
    <property type="entry name" value="Phosphorylase Kinase, domain 1"/>
    <property type="match status" value="1"/>
</dbReference>
<dbReference type="GO" id="GO:0005524">
    <property type="term" value="F:ATP binding"/>
    <property type="evidence" value="ECO:0007669"/>
    <property type="project" value="InterPro"/>
</dbReference>
<reference evidence="2 3" key="1">
    <citation type="submission" date="2018-07" db="EMBL/GenBank/DDBJ databases">
        <authorList>
            <person name="Peeters C."/>
        </authorList>
    </citation>
    <scope>NUCLEOTIDE SEQUENCE [LARGE SCALE GENOMIC DNA]</scope>
    <source>
        <strain evidence="2 3">LMG 30378</strain>
    </source>
</reference>
<accession>A0A446CBK1</accession>
<dbReference type="AlphaFoldDB" id="A0A446CBK1"/>
<dbReference type="GO" id="GO:0004672">
    <property type="term" value="F:protein kinase activity"/>
    <property type="evidence" value="ECO:0007669"/>
    <property type="project" value="InterPro"/>
</dbReference>
<dbReference type="EMBL" id="UFQC01000006">
    <property type="protein sequence ID" value="SSW65233.1"/>
    <property type="molecule type" value="Genomic_DNA"/>
</dbReference>
<dbReference type="InterPro" id="IPR011009">
    <property type="entry name" value="Kinase-like_dom_sf"/>
</dbReference>
<proteinExistence type="predicted"/>
<name>A0A446CBK1_9BURK</name>
<dbReference type="InterPro" id="IPR041726">
    <property type="entry name" value="ACAD10_11_N"/>
</dbReference>
<dbReference type="InterPro" id="IPR000719">
    <property type="entry name" value="Prot_kinase_dom"/>
</dbReference>
<dbReference type="InterPro" id="IPR008271">
    <property type="entry name" value="Ser/Thr_kinase_AS"/>
</dbReference>
<dbReference type="Gene3D" id="3.90.1200.10">
    <property type="match status" value="1"/>
</dbReference>
<evidence type="ECO:0000313" key="2">
    <source>
        <dbReference type="EMBL" id="SSW65233.1"/>
    </source>
</evidence>
<dbReference type="PANTHER" id="PTHR47829:SF1">
    <property type="entry name" value="HAD FAMILY PHOSPHATASE"/>
    <property type="match status" value="1"/>
</dbReference>
<dbReference type="RefSeq" id="WP_208742359.1">
    <property type="nucleotide sequence ID" value="NZ_UFQC01000006.1"/>
</dbReference>
<dbReference type="InterPro" id="IPR052898">
    <property type="entry name" value="ACAD10-like"/>
</dbReference>
<dbReference type="InterPro" id="IPR002575">
    <property type="entry name" value="Aminoglycoside_PTrfase"/>
</dbReference>
<dbReference type="SUPFAM" id="SSF56112">
    <property type="entry name" value="Protein kinase-like (PK-like)"/>
    <property type="match status" value="1"/>
</dbReference>
<dbReference type="Proteomes" id="UP000289465">
    <property type="component" value="Unassembled WGS sequence"/>
</dbReference>
<organism evidence="2 3">
    <name type="scientific">Achromobacter veterisilvae</name>
    <dbReference type="NCBI Taxonomy" id="2069367"/>
    <lineage>
        <taxon>Bacteria</taxon>
        <taxon>Pseudomonadati</taxon>
        <taxon>Pseudomonadota</taxon>
        <taxon>Betaproteobacteria</taxon>
        <taxon>Burkholderiales</taxon>
        <taxon>Alcaligenaceae</taxon>
        <taxon>Achromobacter</taxon>
    </lineage>
</organism>
<evidence type="ECO:0000259" key="1">
    <source>
        <dbReference type="PROSITE" id="PS50011"/>
    </source>
</evidence>
<dbReference type="PROSITE" id="PS50011">
    <property type="entry name" value="PROTEIN_KINASE_DOM"/>
    <property type="match status" value="1"/>
</dbReference>